<keyword evidence="2" id="KW-1185">Reference proteome</keyword>
<evidence type="ECO:0000313" key="1">
    <source>
        <dbReference type="EMBL" id="MBE1506520.1"/>
    </source>
</evidence>
<comment type="caution">
    <text evidence="1">The sequence shown here is derived from an EMBL/GenBank/DDBJ whole genome shotgun (WGS) entry which is preliminary data.</text>
</comment>
<accession>A0ABR9ITJ4</accession>
<dbReference type="Proteomes" id="UP000620262">
    <property type="component" value="Unassembled WGS sequence"/>
</dbReference>
<proteinExistence type="predicted"/>
<protein>
    <recommendedName>
        <fullName evidence="3">Apea-like HEPN domain-containing protein</fullName>
    </recommendedName>
</protein>
<dbReference type="RefSeq" id="WP_192730212.1">
    <property type="nucleotide sequence ID" value="NZ_BAAAVL010000013.1"/>
</dbReference>
<evidence type="ECO:0000313" key="2">
    <source>
        <dbReference type="Proteomes" id="UP000620262"/>
    </source>
</evidence>
<evidence type="ECO:0008006" key="3">
    <source>
        <dbReference type="Google" id="ProtNLM"/>
    </source>
</evidence>
<organism evidence="1 2">
    <name type="scientific">Rhizobium viscosum</name>
    <name type="common">Arthrobacter viscosus</name>
    <dbReference type="NCBI Taxonomy" id="1673"/>
    <lineage>
        <taxon>Bacteria</taxon>
        <taxon>Pseudomonadati</taxon>
        <taxon>Pseudomonadota</taxon>
        <taxon>Alphaproteobacteria</taxon>
        <taxon>Hyphomicrobiales</taxon>
        <taxon>Rhizobiaceae</taxon>
        <taxon>Rhizobium/Agrobacterium group</taxon>
        <taxon>Rhizobium</taxon>
    </lineage>
</organism>
<gene>
    <name evidence="1" type="ORF">H4W29_003701</name>
</gene>
<dbReference type="EMBL" id="JADBEC010000001">
    <property type="protein sequence ID" value="MBE1506520.1"/>
    <property type="molecule type" value="Genomic_DNA"/>
</dbReference>
<reference evidence="1 2" key="1">
    <citation type="submission" date="2020-10" db="EMBL/GenBank/DDBJ databases">
        <title>Sequencing the genomes of 1000 actinobacteria strains.</title>
        <authorList>
            <person name="Klenk H.-P."/>
        </authorList>
    </citation>
    <scope>NUCLEOTIDE SEQUENCE [LARGE SCALE GENOMIC DNA]</scope>
    <source>
        <strain evidence="1 2">DSM 7307</strain>
    </source>
</reference>
<sequence length="452" mass="51074">MDIEFTIHPAARASIDAIALEAFAAVRSLDIAKSENRSDEWWVPEDTVTITAKDIVGDPIAWLPQVAGGRAYIFIWQDRDPIGLTEDDYRIISRLTGALLKVKWVQKSVSAKYILNCFIKWARDRFLNQTEGDFSDIFLDSCKRDVAELTVWAPVQHMKVEAPFAFGSASVVPLDRTFFDKMRSSLVRLAPERSDDAEAFMRMLQKEFKDCSAITLKIFAEPEYAKEAALNRCGDAIGLLRFFCAATITSTVMSPVTLLGALSIPESHIVVTSPDGGISYTSGIKIDEIDRWMISKKEVELLEKERLQEVGKLLDRDELSDFQLAVRSSVLAFSRAITFTEVSDRLVFAFSAIEGLLLRNASEPIQQNVGERIAFLTAANADKRYAIVENFRKAYRMRSQYIHHRLTEIDLEELDQSFINIRAALTQAIAHMSRFKTRDEFLEAIDRTKFGG</sequence>
<name>A0ABR9ITJ4_RHIVS</name>